<organism evidence="8 9">
    <name type="scientific">Helicobacter valdiviensis</name>
    <dbReference type="NCBI Taxonomy" id="1458358"/>
    <lineage>
        <taxon>Bacteria</taxon>
        <taxon>Pseudomonadati</taxon>
        <taxon>Campylobacterota</taxon>
        <taxon>Epsilonproteobacteria</taxon>
        <taxon>Campylobacterales</taxon>
        <taxon>Helicobacteraceae</taxon>
        <taxon>Helicobacter</taxon>
    </lineage>
</organism>
<evidence type="ECO:0000256" key="4">
    <source>
        <dbReference type="ARBA" id="ARBA00022737"/>
    </source>
</evidence>
<evidence type="ECO:0000256" key="3">
    <source>
        <dbReference type="ARBA" id="ARBA00022505"/>
    </source>
</evidence>
<dbReference type="PROSITE" id="PS51866">
    <property type="entry name" value="MOP"/>
    <property type="match status" value="2"/>
</dbReference>
<dbReference type="Pfam" id="PF03459">
    <property type="entry name" value="TOBE"/>
    <property type="match status" value="2"/>
</dbReference>
<dbReference type="InterPro" id="IPR036388">
    <property type="entry name" value="WH-like_DNA-bd_sf"/>
</dbReference>
<evidence type="ECO:0000313" key="9">
    <source>
        <dbReference type="Proteomes" id="UP000249746"/>
    </source>
</evidence>
<dbReference type="PANTHER" id="PTHR30432:SF1">
    <property type="entry name" value="DNA-BINDING TRANSCRIPTIONAL DUAL REGULATOR MODE"/>
    <property type="match status" value="1"/>
</dbReference>
<reference evidence="8 9" key="1">
    <citation type="submission" date="2017-03" db="EMBL/GenBank/DDBJ databases">
        <title>Genomic and clinical evidence uncovers the enterohepatic species Helicobacter valdiviensis as a potential human intestinal pathogen.</title>
        <authorList>
            <person name="Fresia P."/>
            <person name="Jara R."/>
            <person name="Sierra R."/>
            <person name="Ferres I."/>
            <person name="Greif G."/>
            <person name="Iraola G."/>
            <person name="Collado L."/>
        </authorList>
    </citation>
    <scope>NUCLEOTIDE SEQUENCE [LARGE SCALE GENOMIC DNA]</scope>
    <source>
        <strain evidence="8 9">WBE14</strain>
    </source>
</reference>
<evidence type="ECO:0000256" key="2">
    <source>
        <dbReference type="ARBA" id="ARBA00022448"/>
    </source>
</evidence>
<name>A0A2W6MRZ9_9HELI</name>
<comment type="caution">
    <text evidence="8">The sequence shown here is derived from an EMBL/GenBank/DDBJ whole genome shotgun (WGS) entry which is preliminary data.</text>
</comment>
<dbReference type="InterPro" id="IPR005116">
    <property type="entry name" value="Transp-assoc_OB_typ1"/>
</dbReference>
<evidence type="ECO:0000256" key="1">
    <source>
        <dbReference type="ARBA" id="ARBA00008110"/>
    </source>
</evidence>
<keyword evidence="3 5" id="KW-0500">Molybdenum</keyword>
<keyword evidence="2 5" id="KW-0813">Transport</keyword>
<dbReference type="Gene3D" id="1.10.10.10">
    <property type="entry name" value="Winged helix-like DNA-binding domain superfamily/Winged helix DNA-binding domain"/>
    <property type="match status" value="1"/>
</dbReference>
<dbReference type="InterPro" id="IPR016462">
    <property type="entry name" value="ModE"/>
</dbReference>
<dbReference type="OrthoDB" id="9800709at2"/>
<evidence type="ECO:0000256" key="5">
    <source>
        <dbReference type="PIRNR" id="PIRNR005763"/>
    </source>
</evidence>
<sequence>MEIEGRIWIKEKGKNFIGHGKVELLERIHKNGSISKAAKEMKMSYKAAWDCIDAMNKLSHEPIVVSALGGRNGGGTSVTQKGLEIIKAFRQMENIYEELLKMFEQDLQAWNNLKIEDAFSLQKLLQTTRRPMIKTSARNQFFGKVSHIKQGAVNAEVTLQVGKLNIVSTITLDSLKEMDLKIGDSCYALIKANWIVVFNEQPKGSMRNCISGEITNLIKGEVNTQIQIKHKDIQLSAVITEESCNDLELNLGKKVWFGFKANHVILGI</sequence>
<feature type="domain" description="Mop" evidence="7">
    <location>
        <begin position="134"/>
        <end position="199"/>
    </location>
</feature>
<dbReference type="Gene3D" id="2.40.50.100">
    <property type="match status" value="2"/>
</dbReference>
<evidence type="ECO:0000259" key="7">
    <source>
        <dbReference type="PROSITE" id="PS51866"/>
    </source>
</evidence>
<dbReference type="SUPFAM" id="SSF46785">
    <property type="entry name" value="Winged helix' DNA-binding domain"/>
    <property type="match status" value="1"/>
</dbReference>
<dbReference type="InterPro" id="IPR003725">
    <property type="entry name" value="ModE-bd_N"/>
</dbReference>
<proteinExistence type="inferred from homology"/>
<dbReference type="InterPro" id="IPR008995">
    <property type="entry name" value="Mo/tungstate-bd_C_term_dom"/>
</dbReference>
<keyword evidence="9" id="KW-1185">Reference proteome</keyword>
<dbReference type="PIRSF" id="PIRSF005763">
    <property type="entry name" value="Txn_reg_ModE"/>
    <property type="match status" value="1"/>
</dbReference>
<dbReference type="NCBIfam" id="TIGR00637">
    <property type="entry name" value="ModE_repress"/>
    <property type="match status" value="1"/>
</dbReference>
<protein>
    <submittedName>
        <fullName evidence="8">Molybdenum-dependent transcriptional regulator</fullName>
    </submittedName>
</protein>
<dbReference type="GO" id="GO:0015689">
    <property type="term" value="P:molybdate ion transport"/>
    <property type="evidence" value="ECO:0007669"/>
    <property type="project" value="UniProtKB-UniRule"/>
</dbReference>
<dbReference type="RefSeq" id="WP_111230602.1">
    <property type="nucleotide sequence ID" value="NZ_NBIU01000044.1"/>
</dbReference>
<keyword evidence="4" id="KW-0677">Repeat</keyword>
<evidence type="ECO:0000313" key="8">
    <source>
        <dbReference type="EMBL" id="PZT47325.1"/>
    </source>
</evidence>
<feature type="domain" description="Mop" evidence="7">
    <location>
        <begin position="203"/>
        <end position="268"/>
    </location>
</feature>
<evidence type="ECO:0000256" key="6">
    <source>
        <dbReference type="PIRSR" id="PIRSR005763-1"/>
    </source>
</evidence>
<dbReference type="GO" id="GO:0030151">
    <property type="term" value="F:molybdenum ion binding"/>
    <property type="evidence" value="ECO:0007669"/>
    <property type="project" value="UniProtKB-UniRule"/>
</dbReference>
<feature type="region of interest" description="Required for dimer formation and molybdate binding" evidence="6">
    <location>
        <begin position="135"/>
        <end position="143"/>
    </location>
</feature>
<gene>
    <name evidence="8" type="ORF">B6S12_09715</name>
</gene>
<dbReference type="InterPro" id="IPR036390">
    <property type="entry name" value="WH_DNA-bd_sf"/>
</dbReference>
<dbReference type="EMBL" id="NBIU01000044">
    <property type="protein sequence ID" value="PZT47325.1"/>
    <property type="molecule type" value="Genomic_DNA"/>
</dbReference>
<dbReference type="GO" id="GO:0006355">
    <property type="term" value="P:regulation of DNA-templated transcription"/>
    <property type="evidence" value="ECO:0007669"/>
    <property type="project" value="InterPro"/>
</dbReference>
<dbReference type="InterPro" id="IPR004606">
    <property type="entry name" value="Mop_domain"/>
</dbReference>
<dbReference type="InterPro" id="IPR051815">
    <property type="entry name" value="Molybdate_resp_trans_reg"/>
</dbReference>
<accession>A0A2W6MRZ9</accession>
<dbReference type="SUPFAM" id="SSF50331">
    <property type="entry name" value="MOP-like"/>
    <property type="match status" value="2"/>
</dbReference>
<dbReference type="PANTHER" id="PTHR30432">
    <property type="entry name" value="TRANSCRIPTIONAL REGULATOR MODE"/>
    <property type="match status" value="1"/>
</dbReference>
<dbReference type="AlphaFoldDB" id="A0A2W6MRZ9"/>
<dbReference type="Proteomes" id="UP000249746">
    <property type="component" value="Unassembled WGS sequence"/>
</dbReference>
<comment type="similarity">
    <text evidence="1 5">Belongs to the ModE family.</text>
</comment>
<dbReference type="NCBIfam" id="TIGR00638">
    <property type="entry name" value="Mop"/>
    <property type="match status" value="1"/>
</dbReference>